<organism evidence="1 2">
    <name type="scientific">Blattamonas nauphoetae</name>
    <dbReference type="NCBI Taxonomy" id="2049346"/>
    <lineage>
        <taxon>Eukaryota</taxon>
        <taxon>Metamonada</taxon>
        <taxon>Preaxostyla</taxon>
        <taxon>Oxymonadida</taxon>
        <taxon>Blattamonas</taxon>
    </lineage>
</organism>
<accession>A0ABQ9WZG3</accession>
<dbReference type="EMBL" id="JARBJD010000280">
    <property type="protein sequence ID" value="KAK2944894.1"/>
    <property type="molecule type" value="Genomic_DNA"/>
</dbReference>
<gene>
    <name evidence="1" type="ORF">BLNAU_20184</name>
</gene>
<dbReference type="Proteomes" id="UP001281761">
    <property type="component" value="Unassembled WGS sequence"/>
</dbReference>
<comment type="caution">
    <text evidence="1">The sequence shown here is derived from an EMBL/GenBank/DDBJ whole genome shotgun (WGS) entry which is preliminary data.</text>
</comment>
<keyword evidence="2" id="KW-1185">Reference proteome</keyword>
<evidence type="ECO:0000313" key="2">
    <source>
        <dbReference type="Proteomes" id="UP001281761"/>
    </source>
</evidence>
<sequence length="111" mass="12213">MPEMKVKVFRRNNVPSSELAEEQTLNHLISSSEWNPSNISSLLEVLQCDDEDILVDTLRTLQKVTSESGSNDSGPVAIRTHSCMTDTPVANSISHFVQNGARPVCTGEKNQ</sequence>
<proteinExistence type="predicted"/>
<name>A0ABQ9WZG3_9EUKA</name>
<evidence type="ECO:0000313" key="1">
    <source>
        <dbReference type="EMBL" id="KAK2944894.1"/>
    </source>
</evidence>
<reference evidence="1 2" key="1">
    <citation type="journal article" date="2022" name="bioRxiv">
        <title>Genomics of Preaxostyla Flagellates Illuminates Evolutionary Transitions and the Path Towards Mitochondrial Loss.</title>
        <authorList>
            <person name="Novak L.V.F."/>
            <person name="Treitli S.C."/>
            <person name="Pyrih J."/>
            <person name="Halakuc P."/>
            <person name="Pipaliya S.V."/>
            <person name="Vacek V."/>
            <person name="Brzon O."/>
            <person name="Soukal P."/>
            <person name="Eme L."/>
            <person name="Dacks J.B."/>
            <person name="Karnkowska A."/>
            <person name="Elias M."/>
            <person name="Hampl V."/>
        </authorList>
    </citation>
    <scope>NUCLEOTIDE SEQUENCE [LARGE SCALE GENOMIC DNA]</scope>
    <source>
        <strain evidence="1">NAU3</strain>
        <tissue evidence="1">Gut</tissue>
    </source>
</reference>
<protein>
    <submittedName>
        <fullName evidence="1">Uncharacterized protein</fullName>
    </submittedName>
</protein>